<dbReference type="PANTHER" id="PTHR35271:SF1">
    <property type="entry name" value="ABC TRANSPORTER, SUBSTRATE-BINDING LIPOPROTEIN"/>
    <property type="match status" value="1"/>
</dbReference>
<evidence type="ECO:0000313" key="2">
    <source>
        <dbReference type="Proteomes" id="UP000425916"/>
    </source>
</evidence>
<protein>
    <submittedName>
        <fullName evidence="1">ABC transporter substrate binding protein</fullName>
    </submittedName>
</protein>
<reference evidence="1 2" key="1">
    <citation type="submission" date="2019-11" db="EMBL/GenBank/DDBJ databases">
        <title>Genome sequence of Moorella glycerini DSM11254.</title>
        <authorList>
            <person name="Poehlein A."/>
            <person name="Boeer T."/>
            <person name="Daniel R."/>
        </authorList>
    </citation>
    <scope>NUCLEOTIDE SEQUENCE [LARGE SCALE GENOMIC DNA]</scope>
    <source>
        <strain evidence="1 2">DSM 11254</strain>
    </source>
</reference>
<name>A0A6I5ZTW8_9FIRM</name>
<dbReference type="Gene3D" id="3.40.50.2300">
    <property type="match status" value="2"/>
</dbReference>
<dbReference type="EMBL" id="CP046244">
    <property type="protein sequence ID" value="QGP93492.1"/>
    <property type="molecule type" value="Genomic_DNA"/>
</dbReference>
<accession>A0A6I5ZTW8</accession>
<dbReference type="CDD" id="cd06325">
    <property type="entry name" value="PBP1_ABC_unchar_transporter"/>
    <property type="match status" value="1"/>
</dbReference>
<dbReference type="Pfam" id="PF04392">
    <property type="entry name" value="ABC_sub_bind"/>
    <property type="match status" value="1"/>
</dbReference>
<dbReference type="InterPro" id="IPR028082">
    <property type="entry name" value="Peripla_BP_I"/>
</dbReference>
<dbReference type="SUPFAM" id="SSF53822">
    <property type="entry name" value="Periplasmic binding protein-like I"/>
    <property type="match status" value="1"/>
</dbReference>
<sequence>MKKYVRSWIIVVLVVTTIFFLPHAFRKTDHQPLVAVLLMNDARQEKLTGLRDGLAQMGYTEGKNITFITANARSQRDDLEHLATELVAQKPDVLVAGGRVEAEVLAPQAQKVNIPLIFMGAAATWNVQQSDLGARGAITGIDNYHVDLAGKRLELLVKLVPGIQRVLVLYDPRVVPGPASLAVVQEAARKLNILLHVVAVTSLKELKANLEMIPPEAADAVLVMSGFLLEEGMGSIGKAAIAKGWPVMGLNIADAEAGALAAYGCPFVEQGRQAARLVAKVLAGKDVAAIPIETPDRLELVVNLGVARQLGIEISPTVLGLASQILDRGVNNNVVLMVE</sequence>
<proteinExistence type="predicted"/>
<dbReference type="AlphaFoldDB" id="A0A6I5ZTW8"/>
<dbReference type="InterPro" id="IPR007487">
    <property type="entry name" value="ABC_transpt-TYRBP-like"/>
</dbReference>
<dbReference type="PANTHER" id="PTHR35271">
    <property type="entry name" value="ABC TRANSPORTER, SUBSTRATE-BINDING LIPOPROTEIN-RELATED"/>
    <property type="match status" value="1"/>
</dbReference>
<gene>
    <name evidence="1" type="ORF">MGLY_29020</name>
</gene>
<dbReference type="Proteomes" id="UP000425916">
    <property type="component" value="Chromosome"/>
</dbReference>
<evidence type="ECO:0000313" key="1">
    <source>
        <dbReference type="EMBL" id="QGP93492.1"/>
    </source>
</evidence>
<dbReference type="RefSeq" id="WP_156274940.1">
    <property type="nucleotide sequence ID" value="NZ_CP046244.1"/>
</dbReference>
<keyword evidence="2" id="KW-1185">Reference proteome</keyword>
<dbReference type="OrthoDB" id="9776955at2"/>
<organism evidence="1 2">
    <name type="scientific">Neomoorella glycerini</name>
    <dbReference type="NCBI Taxonomy" id="55779"/>
    <lineage>
        <taxon>Bacteria</taxon>
        <taxon>Bacillati</taxon>
        <taxon>Bacillota</taxon>
        <taxon>Clostridia</taxon>
        <taxon>Neomoorellales</taxon>
        <taxon>Neomoorellaceae</taxon>
        <taxon>Neomoorella</taxon>
    </lineage>
</organism>